<protein>
    <recommendedName>
        <fullName evidence="1">Electron transfer flavoprotein small subunit</fullName>
    </recommendedName>
</protein>
<dbReference type="SUPFAM" id="SSF52402">
    <property type="entry name" value="Adenine nucleotide alpha hydrolases-like"/>
    <property type="match status" value="1"/>
</dbReference>
<gene>
    <name evidence="3" type="ORF">SAMN04487771_10018</name>
</gene>
<evidence type="ECO:0000259" key="2">
    <source>
        <dbReference type="SMART" id="SM00893"/>
    </source>
</evidence>
<evidence type="ECO:0000256" key="1">
    <source>
        <dbReference type="ARBA" id="ARBA00042002"/>
    </source>
</evidence>
<reference evidence="3 4" key="1">
    <citation type="submission" date="2016-10" db="EMBL/GenBank/DDBJ databases">
        <authorList>
            <person name="de Groot N.N."/>
        </authorList>
    </citation>
    <scope>NUCLEOTIDE SEQUENCE [LARGE SCALE GENOMIC DNA]</scope>
    <source>
        <strain evidence="3 4">KH1P1</strain>
    </source>
</reference>
<dbReference type="EMBL" id="FOIL01000001">
    <property type="protein sequence ID" value="SES86617.1"/>
    <property type="molecule type" value="Genomic_DNA"/>
</dbReference>
<dbReference type="GO" id="GO:0009055">
    <property type="term" value="F:electron transfer activity"/>
    <property type="evidence" value="ECO:0007669"/>
    <property type="project" value="InterPro"/>
</dbReference>
<dbReference type="Gene3D" id="3.40.50.620">
    <property type="entry name" value="HUPs"/>
    <property type="match status" value="1"/>
</dbReference>
<sequence>MKIFVCMKQVPATQKVEIDPESGAMNRSSDNTRTNPYDYFALEAALEIRDQEKEEYGKDSAVTVITMGPPSAEEMMKDAYAMGADQAVILSDRKFAGADVLATSFTLSQGIQAEGGCDLILCGRQTTDGDTAQVGPALAEHLGIPHAAWVREIIDVTEKDITVRQDFAGVTQISRIPFPCLITVDKDMCVPRLPSYRRKRETADRPVRILSFHDLPVRDLTRYGLIGSPTSVERMFAPSAARGQEYIEGADGAEKARRMLDILRKEKLI</sequence>
<feature type="domain" description="Electron transfer flavoprotein alpha/beta-subunit N-terminal" evidence="2">
    <location>
        <begin position="22"/>
        <end position="219"/>
    </location>
</feature>
<dbReference type="SMART" id="SM00893">
    <property type="entry name" value="ETF"/>
    <property type="match status" value="1"/>
</dbReference>
<dbReference type="InterPro" id="IPR014729">
    <property type="entry name" value="Rossmann-like_a/b/a_fold"/>
</dbReference>
<dbReference type="PANTHER" id="PTHR21294:SF17">
    <property type="entry name" value="PROTEIN FIXA"/>
    <property type="match status" value="1"/>
</dbReference>
<dbReference type="PANTHER" id="PTHR21294">
    <property type="entry name" value="ELECTRON TRANSFER FLAVOPROTEIN BETA-SUBUNIT"/>
    <property type="match status" value="1"/>
</dbReference>
<dbReference type="Pfam" id="PF01012">
    <property type="entry name" value="ETF"/>
    <property type="match status" value="1"/>
</dbReference>
<dbReference type="OrthoDB" id="9804960at2"/>
<proteinExistence type="predicted"/>
<evidence type="ECO:0000313" key="3">
    <source>
        <dbReference type="EMBL" id="SES86617.1"/>
    </source>
</evidence>
<dbReference type="Proteomes" id="UP000199820">
    <property type="component" value="Unassembled WGS sequence"/>
</dbReference>
<dbReference type="InterPro" id="IPR012255">
    <property type="entry name" value="ETF_b"/>
</dbReference>
<accession>A0A1H9ZXY5</accession>
<name>A0A1H9ZXY5_9FIRM</name>
<evidence type="ECO:0000313" key="4">
    <source>
        <dbReference type="Proteomes" id="UP000199820"/>
    </source>
</evidence>
<dbReference type="AlphaFoldDB" id="A0A1H9ZXY5"/>
<dbReference type="RefSeq" id="WP_074647560.1">
    <property type="nucleotide sequence ID" value="NZ_FOIL01000001.1"/>
</dbReference>
<dbReference type="InterPro" id="IPR014730">
    <property type="entry name" value="ETF_a/b_N"/>
</dbReference>
<dbReference type="InterPro" id="IPR033948">
    <property type="entry name" value="ETF_beta_N"/>
</dbReference>
<dbReference type="CDD" id="cd01714">
    <property type="entry name" value="ETF_beta"/>
    <property type="match status" value="1"/>
</dbReference>
<organism evidence="3 4">
    <name type="scientific">[Clostridium] aminophilum</name>
    <dbReference type="NCBI Taxonomy" id="1526"/>
    <lineage>
        <taxon>Bacteria</taxon>
        <taxon>Bacillati</taxon>
        <taxon>Bacillota</taxon>
        <taxon>Clostridia</taxon>
        <taxon>Lachnospirales</taxon>
        <taxon>Lachnospiraceae</taxon>
    </lineage>
</organism>
<dbReference type="PIRSF" id="PIRSF000090">
    <property type="entry name" value="Beta-ETF"/>
    <property type="match status" value="1"/>
</dbReference>
<keyword evidence="4" id="KW-1185">Reference proteome</keyword>